<dbReference type="GO" id="GO:0003964">
    <property type="term" value="F:RNA-directed DNA polymerase activity"/>
    <property type="evidence" value="ECO:0007669"/>
    <property type="project" value="UniProtKB-KW"/>
</dbReference>
<organism evidence="9 10">
    <name type="scientific">Centaurea solstitialis</name>
    <name type="common">yellow star-thistle</name>
    <dbReference type="NCBI Taxonomy" id="347529"/>
    <lineage>
        <taxon>Eukaryota</taxon>
        <taxon>Viridiplantae</taxon>
        <taxon>Streptophyta</taxon>
        <taxon>Embryophyta</taxon>
        <taxon>Tracheophyta</taxon>
        <taxon>Spermatophyta</taxon>
        <taxon>Magnoliopsida</taxon>
        <taxon>eudicotyledons</taxon>
        <taxon>Gunneridae</taxon>
        <taxon>Pentapetalae</taxon>
        <taxon>asterids</taxon>
        <taxon>campanulids</taxon>
        <taxon>Asterales</taxon>
        <taxon>Asteraceae</taxon>
        <taxon>Carduoideae</taxon>
        <taxon>Cardueae</taxon>
        <taxon>Centaureinae</taxon>
        <taxon>Centaurea</taxon>
    </lineage>
</organism>
<protein>
    <recommendedName>
        <fullName evidence="8">Reverse transcriptase RNase H-like domain-containing protein</fullName>
    </recommendedName>
</protein>
<proteinExistence type="predicted"/>
<feature type="compositionally biased region" description="Acidic residues" evidence="7">
    <location>
        <begin position="1"/>
        <end position="10"/>
    </location>
</feature>
<accession>A0AA38W5H3</accession>
<evidence type="ECO:0000256" key="7">
    <source>
        <dbReference type="SAM" id="MobiDB-lite"/>
    </source>
</evidence>
<dbReference type="InterPro" id="IPR043502">
    <property type="entry name" value="DNA/RNA_pol_sf"/>
</dbReference>
<keyword evidence="4" id="KW-0255">Endonuclease</keyword>
<evidence type="ECO:0000256" key="2">
    <source>
        <dbReference type="ARBA" id="ARBA00022695"/>
    </source>
</evidence>
<dbReference type="Proteomes" id="UP001172457">
    <property type="component" value="Chromosome 8"/>
</dbReference>
<keyword evidence="6" id="KW-0695">RNA-directed DNA polymerase</keyword>
<keyword evidence="3" id="KW-0540">Nuclease</keyword>
<keyword evidence="2" id="KW-0548">Nucleotidyltransferase</keyword>
<feature type="compositionally biased region" description="Low complexity" evidence="7">
    <location>
        <begin position="35"/>
        <end position="46"/>
    </location>
</feature>
<reference evidence="9" key="1">
    <citation type="submission" date="2023-03" db="EMBL/GenBank/DDBJ databases">
        <title>Chromosome-scale reference genome and RAD-based genetic map of yellow starthistle (Centaurea solstitialis) reveal putative structural variation and QTLs associated with invader traits.</title>
        <authorList>
            <person name="Reatini B."/>
            <person name="Cang F.A."/>
            <person name="Jiang Q."/>
            <person name="Mckibben M.T.W."/>
            <person name="Barker M.S."/>
            <person name="Rieseberg L.H."/>
            <person name="Dlugosch K.M."/>
        </authorList>
    </citation>
    <scope>NUCLEOTIDE SEQUENCE</scope>
    <source>
        <strain evidence="9">CAN-66</strain>
        <tissue evidence="9">Leaf</tissue>
    </source>
</reference>
<feature type="region of interest" description="Disordered" evidence="7">
    <location>
        <begin position="1"/>
        <end position="64"/>
    </location>
</feature>
<dbReference type="AlphaFoldDB" id="A0AA38W5H3"/>
<keyword evidence="1" id="KW-0808">Transferase</keyword>
<dbReference type="PANTHER" id="PTHR37984:SF5">
    <property type="entry name" value="PROTEIN NYNRIN-LIKE"/>
    <property type="match status" value="1"/>
</dbReference>
<evidence type="ECO:0000256" key="1">
    <source>
        <dbReference type="ARBA" id="ARBA00022679"/>
    </source>
</evidence>
<evidence type="ECO:0000256" key="6">
    <source>
        <dbReference type="ARBA" id="ARBA00022918"/>
    </source>
</evidence>
<dbReference type="InterPro" id="IPR050951">
    <property type="entry name" value="Retrovirus_Pol_polyprotein"/>
</dbReference>
<evidence type="ECO:0000256" key="5">
    <source>
        <dbReference type="ARBA" id="ARBA00022801"/>
    </source>
</evidence>
<feature type="compositionally biased region" description="Basic and acidic residues" evidence="7">
    <location>
        <begin position="25"/>
        <end position="34"/>
    </location>
</feature>
<sequence>MTLDQEEQEADNGSKSESESESGEEEKSSPEQYHKVVVSNKNGSSVDQHGQAKGLRSNANGIPKNQLMDVKASTSKLHPKKELVATVLAVWKWRPYLLGRHFAVRSDQQSLRCLLERVVEPEYQRWMSKLLGYNFSIVYKPRSVNKVAEALSRKDVEIECSNVGVPQWRQWDSLREELEDYEF</sequence>
<dbReference type="Pfam" id="PF17917">
    <property type="entry name" value="RT_RNaseH"/>
    <property type="match status" value="1"/>
</dbReference>
<dbReference type="InterPro" id="IPR041373">
    <property type="entry name" value="RT_RNaseH"/>
</dbReference>
<feature type="domain" description="Reverse transcriptase RNase H-like" evidence="8">
    <location>
        <begin position="80"/>
        <end position="133"/>
    </location>
</feature>
<evidence type="ECO:0000256" key="3">
    <source>
        <dbReference type="ARBA" id="ARBA00022722"/>
    </source>
</evidence>
<dbReference type="GO" id="GO:0004519">
    <property type="term" value="F:endonuclease activity"/>
    <property type="evidence" value="ECO:0007669"/>
    <property type="project" value="UniProtKB-KW"/>
</dbReference>
<gene>
    <name evidence="9" type="ORF">OSB04_030937</name>
</gene>
<dbReference type="EMBL" id="JARYMX010000008">
    <property type="protein sequence ID" value="KAJ9538204.1"/>
    <property type="molecule type" value="Genomic_DNA"/>
</dbReference>
<dbReference type="SUPFAM" id="SSF56672">
    <property type="entry name" value="DNA/RNA polymerases"/>
    <property type="match status" value="1"/>
</dbReference>
<keyword evidence="5" id="KW-0378">Hydrolase</keyword>
<evidence type="ECO:0000313" key="10">
    <source>
        <dbReference type="Proteomes" id="UP001172457"/>
    </source>
</evidence>
<dbReference type="GO" id="GO:0016787">
    <property type="term" value="F:hydrolase activity"/>
    <property type="evidence" value="ECO:0007669"/>
    <property type="project" value="UniProtKB-KW"/>
</dbReference>
<name>A0AA38W5H3_9ASTR</name>
<evidence type="ECO:0000259" key="8">
    <source>
        <dbReference type="Pfam" id="PF17917"/>
    </source>
</evidence>
<evidence type="ECO:0000256" key="4">
    <source>
        <dbReference type="ARBA" id="ARBA00022759"/>
    </source>
</evidence>
<keyword evidence="10" id="KW-1185">Reference proteome</keyword>
<comment type="caution">
    <text evidence="9">The sequence shown here is derived from an EMBL/GenBank/DDBJ whole genome shotgun (WGS) entry which is preliminary data.</text>
</comment>
<dbReference type="PANTHER" id="PTHR37984">
    <property type="entry name" value="PROTEIN CBG26694"/>
    <property type="match status" value="1"/>
</dbReference>
<evidence type="ECO:0000313" key="9">
    <source>
        <dbReference type="EMBL" id="KAJ9538204.1"/>
    </source>
</evidence>